<reference evidence="4" key="1">
    <citation type="journal article" date="2019" name="Sci. Rep.">
        <title>Draft genome of Tanacetum cinerariifolium, the natural source of mosquito coil.</title>
        <authorList>
            <person name="Yamashiro T."/>
            <person name="Shiraishi A."/>
            <person name="Satake H."/>
            <person name="Nakayama K."/>
        </authorList>
    </citation>
    <scope>NUCLEOTIDE SEQUENCE</scope>
</reference>
<evidence type="ECO:0000313" key="4">
    <source>
        <dbReference type="EMBL" id="GEW40527.1"/>
    </source>
</evidence>
<dbReference type="AlphaFoldDB" id="A0A699GVT2"/>
<name>A0A699GVT2_TANCI</name>
<sequence>RWICCIGNYEYAFSCEDLALIRRISFPGYGVLDDKSVSSEDEETTKIKAFMAIAEDEPSGVKADTRSGQWVEITMKKADESSSFPAPEITSNSESECDTYEPLPSLPKLIEEEPYGTSSSILSLVDLTFNMANQSLNSSVSKKVKQTSDKVSYAYVKKKTKTKPPSILETCLVKKVDSSTEKLLLTLMEEEEAVNTACYIYNRSIIVKRHGKIAYDVFRGRSFDINYFHVFGCHVHIHNYRDHPRKFDEKADDGLFLGYSQVAKAFMVFNIRRQEMEETYHVTFSEDDEAISQTSTEGDAINFNENRSFSDDEFLDPVSPEEPHVCINPDDHPTSNEVDNLDSADDLEPADVQENVINEPINDHIELVNIIGEPLACTATRSEVRDLKAASAHECLYINFLSEMEHKKLINALEEEGWVIAMQEELIQFERNKAWTLVPKPHGKTIIGTKIDYEETFAQVARLEASKIFLTYVAYMGFVVYQMAVKSAFLNGKILEEVYVEQPPGFERSEFPDYVCKLDKAQYQDNPKESHLVVVHRIFRYLKGTPNLGLWYRKGSGFDLKAYFDLDYVGCNLDRKITSGGYQILGGKCCAQVLWIKSQLADYDVLYDKETVKAGLATMGLFDKKHPNLSSIDLIDSSLLRIKYFSPKWRVLMQYIFKCMGGMHGSHDQLNVNQQTIAYCLCWGLEFDIADILFSDLISSLSRFDESYVKGDYAFTNPIKTLFPSSWEVNTDDTADKSSSETSVHPVTQSKAPTIRKPRKKKISSLTQLKALKSIRETSPSSQVAET</sequence>
<feature type="region of interest" description="Disordered" evidence="1">
    <location>
        <begin position="733"/>
        <end position="764"/>
    </location>
</feature>
<dbReference type="EMBL" id="BKCJ010057025">
    <property type="protein sequence ID" value="GEW40527.1"/>
    <property type="molecule type" value="Genomic_DNA"/>
</dbReference>
<gene>
    <name evidence="4" type="ORF">Tci_212503</name>
</gene>
<protein>
    <submittedName>
        <fullName evidence="4">Uncharacterized protein</fullName>
    </submittedName>
</protein>
<proteinExistence type="predicted"/>
<evidence type="ECO:0000256" key="1">
    <source>
        <dbReference type="SAM" id="MobiDB-lite"/>
    </source>
</evidence>
<evidence type="ECO:0000259" key="3">
    <source>
        <dbReference type="Pfam" id="PF25597"/>
    </source>
</evidence>
<feature type="compositionally biased region" description="Basic residues" evidence="1">
    <location>
        <begin position="754"/>
        <end position="763"/>
    </location>
</feature>
<feature type="domain" description="Reverse transcriptase Ty1/copia-type" evidence="2">
    <location>
        <begin position="449"/>
        <end position="523"/>
    </location>
</feature>
<dbReference type="PANTHER" id="PTHR11439">
    <property type="entry name" value="GAG-POL-RELATED RETROTRANSPOSON"/>
    <property type="match status" value="1"/>
</dbReference>
<dbReference type="Pfam" id="PF25597">
    <property type="entry name" value="SH3_retrovirus"/>
    <property type="match status" value="1"/>
</dbReference>
<comment type="caution">
    <text evidence="4">The sequence shown here is derived from an EMBL/GenBank/DDBJ whole genome shotgun (WGS) entry which is preliminary data.</text>
</comment>
<dbReference type="InterPro" id="IPR057670">
    <property type="entry name" value="SH3_retrovirus"/>
</dbReference>
<accession>A0A699GVT2</accession>
<feature type="domain" description="Retroviral polymerase SH3-like" evidence="3">
    <location>
        <begin position="233"/>
        <end position="292"/>
    </location>
</feature>
<dbReference type="Pfam" id="PF07727">
    <property type="entry name" value="RVT_2"/>
    <property type="match status" value="1"/>
</dbReference>
<dbReference type="PANTHER" id="PTHR11439:SF495">
    <property type="entry name" value="REVERSE TRANSCRIPTASE, RNA-DEPENDENT DNA POLYMERASE-RELATED"/>
    <property type="match status" value="1"/>
</dbReference>
<feature type="non-terminal residue" evidence="4">
    <location>
        <position position="1"/>
    </location>
</feature>
<organism evidence="4">
    <name type="scientific">Tanacetum cinerariifolium</name>
    <name type="common">Dalmatian daisy</name>
    <name type="synonym">Chrysanthemum cinerariifolium</name>
    <dbReference type="NCBI Taxonomy" id="118510"/>
    <lineage>
        <taxon>Eukaryota</taxon>
        <taxon>Viridiplantae</taxon>
        <taxon>Streptophyta</taxon>
        <taxon>Embryophyta</taxon>
        <taxon>Tracheophyta</taxon>
        <taxon>Spermatophyta</taxon>
        <taxon>Magnoliopsida</taxon>
        <taxon>eudicotyledons</taxon>
        <taxon>Gunneridae</taxon>
        <taxon>Pentapetalae</taxon>
        <taxon>asterids</taxon>
        <taxon>campanulids</taxon>
        <taxon>Asterales</taxon>
        <taxon>Asteraceae</taxon>
        <taxon>Asteroideae</taxon>
        <taxon>Anthemideae</taxon>
        <taxon>Anthemidinae</taxon>
        <taxon>Tanacetum</taxon>
    </lineage>
</organism>
<feature type="compositionally biased region" description="Polar residues" evidence="1">
    <location>
        <begin position="81"/>
        <end position="94"/>
    </location>
</feature>
<feature type="region of interest" description="Disordered" evidence="1">
    <location>
        <begin position="81"/>
        <end position="100"/>
    </location>
</feature>
<dbReference type="InterPro" id="IPR013103">
    <property type="entry name" value="RVT_2"/>
</dbReference>
<evidence type="ECO:0000259" key="2">
    <source>
        <dbReference type="Pfam" id="PF07727"/>
    </source>
</evidence>
<feature type="compositionally biased region" description="Polar residues" evidence="1">
    <location>
        <begin position="740"/>
        <end position="752"/>
    </location>
</feature>